<dbReference type="Gene3D" id="3.30.420.40">
    <property type="match status" value="1"/>
</dbReference>
<dbReference type="InterPro" id="IPR002821">
    <property type="entry name" value="Hydantoinase_A"/>
</dbReference>
<evidence type="ECO:0000259" key="4">
    <source>
        <dbReference type="Pfam" id="PF06032"/>
    </source>
</evidence>
<evidence type="ECO:0000259" key="5">
    <source>
        <dbReference type="Pfam" id="PF20906"/>
    </source>
</evidence>
<dbReference type="SUPFAM" id="SSF160991">
    <property type="entry name" value="CV3147-like"/>
    <property type="match status" value="1"/>
</dbReference>
<evidence type="ECO:0000259" key="3">
    <source>
        <dbReference type="Pfam" id="PF05378"/>
    </source>
</evidence>
<feature type="region of interest" description="Disordered" evidence="1">
    <location>
        <begin position="806"/>
        <end position="832"/>
    </location>
</feature>
<dbReference type="Gene3D" id="3.40.1610.10">
    <property type="entry name" value="CV3147-like domain"/>
    <property type="match status" value="1"/>
</dbReference>
<dbReference type="InterPro" id="IPR027479">
    <property type="entry name" value="S-Me-THD_N_sf"/>
</dbReference>
<evidence type="ECO:0000313" key="6">
    <source>
        <dbReference type="EMBL" id="KAI7843366.1"/>
    </source>
</evidence>
<dbReference type="GO" id="GO:0016787">
    <property type="term" value="F:hydrolase activity"/>
    <property type="evidence" value="ECO:0007669"/>
    <property type="project" value="InterPro"/>
</dbReference>
<feature type="compositionally biased region" description="Gly residues" evidence="1">
    <location>
        <begin position="193"/>
        <end position="204"/>
    </location>
</feature>
<feature type="region of interest" description="Disordered" evidence="1">
    <location>
        <begin position="594"/>
        <end position="682"/>
    </location>
</feature>
<dbReference type="Pfam" id="PF05378">
    <property type="entry name" value="Hydant_A_N"/>
    <property type="match status" value="1"/>
</dbReference>
<feature type="domain" description="Hydantoinase/oxoprolinase N-terminal" evidence="3">
    <location>
        <begin position="4"/>
        <end position="176"/>
    </location>
</feature>
<feature type="compositionally biased region" description="Low complexity" evidence="1">
    <location>
        <begin position="205"/>
        <end position="214"/>
    </location>
</feature>
<feature type="compositionally biased region" description="Gly residues" evidence="1">
    <location>
        <begin position="608"/>
        <end position="624"/>
    </location>
</feature>
<proteinExistence type="predicted"/>
<evidence type="ECO:0008006" key="8">
    <source>
        <dbReference type="Google" id="ProtNLM"/>
    </source>
</evidence>
<feature type="compositionally biased region" description="Low complexity" evidence="1">
    <location>
        <begin position="625"/>
        <end position="648"/>
    </location>
</feature>
<feature type="domain" description="Hydantoinase A/oxoprolinase" evidence="2">
    <location>
        <begin position="237"/>
        <end position="372"/>
    </location>
</feature>
<keyword evidence="7" id="KW-1185">Reference proteome</keyword>
<dbReference type="AlphaFoldDB" id="A0AAD5H4B8"/>
<dbReference type="InterPro" id="IPR045079">
    <property type="entry name" value="Oxoprolinase-like"/>
</dbReference>
<feature type="compositionally biased region" description="Low complexity" evidence="1">
    <location>
        <begin position="658"/>
        <end position="671"/>
    </location>
</feature>
<dbReference type="InterPro" id="IPR043129">
    <property type="entry name" value="ATPase_NBD"/>
</dbReference>
<feature type="compositionally biased region" description="Low complexity" evidence="1">
    <location>
        <begin position="595"/>
        <end position="607"/>
    </location>
</feature>
<feature type="compositionally biased region" description="Gly residues" evidence="1">
    <location>
        <begin position="1082"/>
        <end position="1095"/>
    </location>
</feature>
<accession>A0AAD5H4B8</accession>
<evidence type="ECO:0000313" key="7">
    <source>
        <dbReference type="Proteomes" id="UP001205105"/>
    </source>
</evidence>
<name>A0AAD5H4B8_9CHLO</name>
<dbReference type="Proteomes" id="UP001205105">
    <property type="component" value="Unassembled WGS sequence"/>
</dbReference>
<feature type="region of interest" description="Disordered" evidence="1">
    <location>
        <begin position="188"/>
        <end position="214"/>
    </location>
</feature>
<gene>
    <name evidence="6" type="ORF">COHA_003062</name>
</gene>
<feature type="domain" description="S-Me-THD-like C-terminal" evidence="5">
    <location>
        <begin position="913"/>
        <end position="1162"/>
    </location>
</feature>
<comment type="caution">
    <text evidence="6">The sequence shown here is derived from an EMBL/GenBank/DDBJ whole genome shotgun (WGS) entry which is preliminary data.</text>
</comment>
<dbReference type="SUPFAM" id="SSF53067">
    <property type="entry name" value="Actin-like ATPase domain"/>
    <property type="match status" value="2"/>
</dbReference>
<evidence type="ECO:0000256" key="1">
    <source>
        <dbReference type="SAM" id="MobiDB-lite"/>
    </source>
</evidence>
<dbReference type="Pfam" id="PF06032">
    <property type="entry name" value="S-Me-THD_N"/>
    <property type="match status" value="2"/>
</dbReference>
<feature type="region of interest" description="Disordered" evidence="1">
    <location>
        <begin position="1075"/>
        <end position="1095"/>
    </location>
</feature>
<reference evidence="6" key="1">
    <citation type="submission" date="2020-11" db="EMBL/GenBank/DDBJ databases">
        <title>Chlorella ohadii genome sequencing and assembly.</title>
        <authorList>
            <person name="Murik O."/>
            <person name="Treves H."/>
            <person name="Kedem I."/>
            <person name="Shotland Y."/>
            <person name="Kaplan A."/>
        </authorList>
    </citation>
    <scope>NUCLEOTIDE SEQUENCE</scope>
    <source>
        <strain evidence="6">1</strain>
    </source>
</reference>
<dbReference type="PANTHER" id="PTHR11365:SF10">
    <property type="entry name" value="HYDANTOINASE_OXOPROLINASE"/>
    <property type="match status" value="1"/>
</dbReference>
<organism evidence="6 7">
    <name type="scientific">Chlorella ohadii</name>
    <dbReference type="NCBI Taxonomy" id="2649997"/>
    <lineage>
        <taxon>Eukaryota</taxon>
        <taxon>Viridiplantae</taxon>
        <taxon>Chlorophyta</taxon>
        <taxon>core chlorophytes</taxon>
        <taxon>Trebouxiophyceae</taxon>
        <taxon>Chlorellales</taxon>
        <taxon>Chlorellaceae</taxon>
        <taxon>Chlorella clade</taxon>
        <taxon>Chlorella</taxon>
    </lineage>
</organism>
<dbReference type="InterPro" id="IPR010318">
    <property type="entry name" value="S-Me-THD_N"/>
</dbReference>
<dbReference type="InterPro" id="IPR024071">
    <property type="entry name" value="S-Me-THD_C_sf"/>
</dbReference>
<dbReference type="Pfam" id="PF20906">
    <property type="entry name" value="S-Me-THD_C"/>
    <property type="match status" value="1"/>
</dbReference>
<feature type="domain" description="S-Me-THD N-terminal" evidence="4">
    <location>
        <begin position="704"/>
        <end position="801"/>
    </location>
</feature>
<dbReference type="Gene3D" id="2.40.390.10">
    <property type="entry name" value="CV3147-like"/>
    <property type="match status" value="2"/>
</dbReference>
<feature type="domain" description="S-Me-THD N-terminal" evidence="4">
    <location>
        <begin position="838"/>
        <end position="909"/>
    </location>
</feature>
<dbReference type="InterPro" id="IPR008040">
    <property type="entry name" value="Hydant_A_N"/>
</dbReference>
<feature type="compositionally biased region" description="Low complexity" evidence="1">
    <location>
        <begin position="806"/>
        <end position="823"/>
    </location>
</feature>
<sequence length="1174" mass="116587">MSLRMGVDCGGTNTDAVVLDGSDQVLGWAKRTTTEPDVLDGVRQALAAALRHAGRGPEEVAAVMLGTTQFVNACVQLRGLARVAVVRLCGPATHSLPPFCDMPPALRQAVGGAWFLADGGYEYDGCTEIAPLNERQLRGIARRMWAAGICCVVVSGVFSPVQAAQEQRAAAVLLEEAAAAAAEAAAERQGDSSIGGDGGSGSIGSSGAAAGQAGSDHQPPLLVCLSHEIGQLGLLERENAAVLNAALLPLARRVVPACEAALAAAGIEAPLLFCSNDGTLLPAAAALKLPVATFQSGPVNSLRGAALLTGLKRAAVIDIGGTTTDVGLLSEGLPRPAPRVTLLAGSPTNFQMPDVMSIGLGGGSLLRFPPGSAACASTQADPAGRSRGSAGLSMSAAGCSVGPDSVGASLERQALCFGGPCATASDAAVLLAHMRLGSRQAAVAGLSEEQAQAAWEEMQRMLERALDLAKTEAGDLPVIVVGGGAPLCGDSLAGASAVLRLQHAAVANAVGAAICQVSGAVDGVHDMGSSAASRAAVLQQAQRAAEQRAEAAGARPGSCWVASKEEVPLAYLPGNAARVRVKVIGELDVARLRDSALGSGPGSSSSSSGGGSGGGCEWQAGGEGAAAASGAPAAQQPAQPAGPAAASAGDGGSGGSGASSWGEAPPAAEGWPPLPGRGDEPAPAALAEWRPVVGPAGDWLLHEQDLHLIAAGAGILGCGGGGSPRKALLKAVMELQRAGPGSMRVVSLSSLPDEALLADCGYMGAPTVSLEKLDSSRAAEAAVQASLQAYRAELAATAPAAGLSAASPGSTAGTAGAACTSSGRARDVGGGESSTSVAADLTALLSFEIGGGNGLEPLALAARMGLPVVDADLMGRAFPEMQMTTAAIYGAPILPSALADEKGNAVVVQRAASPAWLERLLRPVCTEMGCSAGCSDRPLTGRQLKAVAVPRSLSLAWRLGSAAAQAQHAKRDAAQAIAAAGGGRVLFRGKVVDVQRATTAGFARGQLLLEGDSSLSTSSAGGNSGGSTNASGLRKRLRIRFQNENLVAEEADEGQEGAAGGQWAAVHRTAAVGAAASSSSGSGTGGATSEGSGGGARVLASVPDLICCIEEDTGQPIATEEMRYGLRVAVVVLPAHPLLTTPQALAVVGPAAFGHAEVAYVSLGRYAEPGSIPR</sequence>
<dbReference type="EMBL" id="JADXDR010000040">
    <property type="protein sequence ID" value="KAI7843366.1"/>
    <property type="molecule type" value="Genomic_DNA"/>
</dbReference>
<dbReference type="InterPro" id="IPR048350">
    <property type="entry name" value="S-Me-THD-like_C"/>
</dbReference>
<dbReference type="PANTHER" id="PTHR11365">
    <property type="entry name" value="5-OXOPROLINASE RELATED"/>
    <property type="match status" value="1"/>
</dbReference>
<dbReference type="Pfam" id="PF01968">
    <property type="entry name" value="Hydantoinase_A"/>
    <property type="match status" value="1"/>
</dbReference>
<evidence type="ECO:0000259" key="2">
    <source>
        <dbReference type="Pfam" id="PF01968"/>
    </source>
</evidence>
<protein>
    <recommendedName>
        <fullName evidence="8">Hydantoinase A/oxoprolinase domain-containing protein</fullName>
    </recommendedName>
</protein>